<dbReference type="EC" id="2.7.1.35" evidence="1"/>
<dbReference type="InterPro" id="IPR029056">
    <property type="entry name" value="Ribokinase-like"/>
</dbReference>
<dbReference type="GO" id="GO:0009443">
    <property type="term" value="P:pyridoxal 5'-phosphate salvage"/>
    <property type="evidence" value="ECO:0007669"/>
    <property type="project" value="InterPro"/>
</dbReference>
<dbReference type="SUPFAM" id="SSF53613">
    <property type="entry name" value="Ribokinase-like"/>
    <property type="match status" value="1"/>
</dbReference>
<dbReference type="InterPro" id="IPR013749">
    <property type="entry name" value="PM/HMP-P_kinase-1"/>
</dbReference>
<evidence type="ECO:0000259" key="7">
    <source>
        <dbReference type="Pfam" id="PF08543"/>
    </source>
</evidence>
<dbReference type="GO" id="GO:0005829">
    <property type="term" value="C:cytosol"/>
    <property type="evidence" value="ECO:0007669"/>
    <property type="project" value="TreeGrafter"/>
</dbReference>
<organism evidence="8 9">
    <name type="scientific">Acidipropionibacterium jensenii</name>
    <dbReference type="NCBI Taxonomy" id="1749"/>
    <lineage>
        <taxon>Bacteria</taxon>
        <taxon>Bacillati</taxon>
        <taxon>Actinomycetota</taxon>
        <taxon>Actinomycetes</taxon>
        <taxon>Propionibacteriales</taxon>
        <taxon>Propionibacteriaceae</taxon>
        <taxon>Acidipropionibacterium</taxon>
    </lineage>
</organism>
<evidence type="ECO:0000256" key="1">
    <source>
        <dbReference type="ARBA" id="ARBA00012104"/>
    </source>
</evidence>
<dbReference type="Proteomes" id="UP000285875">
    <property type="component" value="Chromosome"/>
</dbReference>
<sequence length="334" mass="34269">MADVVGQQGPSPVRQGGESLREVGIVAGSHSHIVTPVSTVLSIQSHVTVGSVGNSVAVFALQRLGVETWGLPTVVLSNDNARPHVAGPSLGADQLRAIVDAMEANGVLGQVDALLSGYLTAETAEVIWETADRLRELNPKVLFCCDPVMGDSGTGFYVPPEVRDFLGRRAPGRADILTPNLFELEALTGMRPSSVQQVVAAARTLVAAGTPTVLVTSVAAADLPADQVHMVAVTAESAVLVSTPVLDAHFDGSGDLTAAVLLAHLLAGEELAAALGATAGSVHAVLAETVRLGRQELALVQAQDQLVSAEPAPTQSLNTLMSAPSAPSRAGRSS</sequence>
<dbReference type="KEGG" id="aji:C0Z10_06080"/>
<dbReference type="GO" id="GO:0008478">
    <property type="term" value="F:pyridoxal kinase activity"/>
    <property type="evidence" value="ECO:0007669"/>
    <property type="project" value="UniProtKB-EC"/>
</dbReference>
<evidence type="ECO:0000256" key="3">
    <source>
        <dbReference type="ARBA" id="ARBA00022741"/>
    </source>
</evidence>
<name>A0A3Q9UDW3_9ACTN</name>
<dbReference type="InterPro" id="IPR004625">
    <property type="entry name" value="PyrdxlKinase"/>
</dbReference>
<dbReference type="PANTHER" id="PTHR10534">
    <property type="entry name" value="PYRIDOXAL KINASE"/>
    <property type="match status" value="1"/>
</dbReference>
<dbReference type="GO" id="GO:0005524">
    <property type="term" value="F:ATP binding"/>
    <property type="evidence" value="ECO:0007669"/>
    <property type="project" value="UniProtKB-KW"/>
</dbReference>
<evidence type="ECO:0000313" key="8">
    <source>
        <dbReference type="EMBL" id="AZZ39386.1"/>
    </source>
</evidence>
<dbReference type="AlphaFoldDB" id="A0A3Q9UDW3"/>
<accession>A0A3Q9UDW3</accession>
<evidence type="ECO:0000256" key="6">
    <source>
        <dbReference type="SAM" id="MobiDB-lite"/>
    </source>
</evidence>
<dbReference type="Pfam" id="PF08543">
    <property type="entry name" value="Phos_pyr_kin"/>
    <property type="match status" value="1"/>
</dbReference>
<feature type="compositionally biased region" description="Low complexity" evidence="6">
    <location>
        <begin position="322"/>
        <end position="334"/>
    </location>
</feature>
<protein>
    <recommendedName>
        <fullName evidence="1">pyridoxal kinase</fullName>
        <ecNumber evidence="1">2.7.1.35</ecNumber>
    </recommendedName>
</protein>
<keyword evidence="3" id="KW-0547">Nucleotide-binding</keyword>
<dbReference type="NCBIfam" id="TIGR00687">
    <property type="entry name" value="pyridox_kin"/>
    <property type="match status" value="1"/>
</dbReference>
<proteinExistence type="predicted"/>
<keyword evidence="4 8" id="KW-0418">Kinase</keyword>
<gene>
    <name evidence="8" type="ORF">C0Z10_06080</name>
</gene>
<dbReference type="CDD" id="cd01173">
    <property type="entry name" value="pyridoxal_pyridoxamine_kinase"/>
    <property type="match status" value="1"/>
</dbReference>
<dbReference type="PANTHER" id="PTHR10534:SF2">
    <property type="entry name" value="PYRIDOXAL KINASE"/>
    <property type="match status" value="1"/>
</dbReference>
<feature type="domain" description="Pyridoxamine kinase/Phosphomethylpyrimidine kinase" evidence="7">
    <location>
        <begin position="110"/>
        <end position="295"/>
    </location>
</feature>
<dbReference type="EMBL" id="CP025570">
    <property type="protein sequence ID" value="AZZ39386.1"/>
    <property type="molecule type" value="Genomic_DNA"/>
</dbReference>
<dbReference type="Gene3D" id="3.40.1190.20">
    <property type="match status" value="1"/>
</dbReference>
<evidence type="ECO:0000256" key="4">
    <source>
        <dbReference type="ARBA" id="ARBA00022777"/>
    </source>
</evidence>
<reference evidence="9" key="1">
    <citation type="submission" date="2017-12" db="EMBL/GenBank/DDBJ databases">
        <title>Whole genome sequencing of Acidipropionibacterium jensenii strains JS279 and JS280.</title>
        <authorList>
            <person name="Deptula P."/>
            <person name="Laine P."/>
            <person name="Smolander O.-P."/>
            <person name="Paulin L."/>
            <person name="Auvinen P."/>
            <person name="Varmanen P."/>
        </authorList>
    </citation>
    <scope>NUCLEOTIDE SEQUENCE [LARGE SCALE GENOMIC DNA]</scope>
    <source>
        <strain evidence="9">JS280</strain>
    </source>
</reference>
<evidence type="ECO:0000256" key="2">
    <source>
        <dbReference type="ARBA" id="ARBA00022679"/>
    </source>
</evidence>
<keyword evidence="5" id="KW-0067">ATP-binding</keyword>
<evidence type="ECO:0000256" key="5">
    <source>
        <dbReference type="ARBA" id="ARBA00022840"/>
    </source>
</evidence>
<evidence type="ECO:0000313" key="9">
    <source>
        <dbReference type="Proteomes" id="UP000285875"/>
    </source>
</evidence>
<feature type="region of interest" description="Disordered" evidence="6">
    <location>
        <begin position="311"/>
        <end position="334"/>
    </location>
</feature>
<keyword evidence="2" id="KW-0808">Transferase</keyword>